<evidence type="ECO:0000256" key="7">
    <source>
        <dbReference type="HAMAP-Rule" id="MF_00222"/>
    </source>
</evidence>
<accession>A0A0W1KM10</accession>
<dbReference type="PANTHER" id="PTHR21089">
    <property type="entry name" value="SHIKIMATE DEHYDROGENASE"/>
    <property type="match status" value="1"/>
</dbReference>
<evidence type="ECO:0000256" key="1">
    <source>
        <dbReference type="ARBA" id="ARBA00004871"/>
    </source>
</evidence>
<feature type="binding site" evidence="7">
    <location>
        <position position="226"/>
    </location>
    <ligand>
        <name>NADP(+)</name>
        <dbReference type="ChEBI" id="CHEBI:58349"/>
    </ligand>
</feature>
<dbReference type="NCBIfam" id="TIGR00507">
    <property type="entry name" value="aroE"/>
    <property type="match status" value="1"/>
</dbReference>
<dbReference type="OrthoDB" id="9776868at2"/>
<evidence type="ECO:0000256" key="6">
    <source>
        <dbReference type="ARBA" id="ARBA00023141"/>
    </source>
</evidence>
<comment type="caution">
    <text evidence="7">Lacks conserved residue(s) required for the propagation of feature annotation.</text>
</comment>
<dbReference type="SUPFAM" id="SSF51735">
    <property type="entry name" value="NAD(P)-binding Rossmann-fold domains"/>
    <property type="match status" value="1"/>
</dbReference>
<dbReference type="AlphaFoldDB" id="A0A0W1KM10"/>
<dbReference type="Pfam" id="PF08501">
    <property type="entry name" value="Shikimate_dh_N"/>
    <property type="match status" value="1"/>
</dbReference>
<feature type="binding site" evidence="7">
    <location>
        <position position="256"/>
    </location>
    <ligand>
        <name>shikimate</name>
        <dbReference type="ChEBI" id="CHEBI:36208"/>
    </ligand>
</feature>
<dbReference type="InterPro" id="IPR046346">
    <property type="entry name" value="Aminoacid_DH-like_N_sf"/>
</dbReference>
<dbReference type="Pfam" id="PF18317">
    <property type="entry name" value="SDH_C"/>
    <property type="match status" value="1"/>
</dbReference>
<reference evidence="8 9" key="1">
    <citation type="submission" date="2015-11" db="EMBL/GenBank/DDBJ databases">
        <title>Draft Genome Sequence of the Type Strain Trueperella bernardiae LCDC 89-0504T, Isolated from Blood Culture.</title>
        <authorList>
            <person name="Bernier A.-M."/>
            <person name="Bernard K."/>
        </authorList>
    </citation>
    <scope>NUCLEOTIDE SEQUENCE [LARGE SCALE GENOMIC DNA]</scope>
    <source>
        <strain evidence="8 9">LCDC 89-0504</strain>
    </source>
</reference>
<keyword evidence="6 7" id="KW-0057">Aromatic amino acid biosynthesis</keyword>
<feature type="active site" description="Proton acceptor" evidence="7">
    <location>
        <position position="67"/>
    </location>
</feature>
<dbReference type="UniPathway" id="UPA00053">
    <property type="reaction ID" value="UER00087"/>
</dbReference>
<dbReference type="Gene3D" id="3.40.50.720">
    <property type="entry name" value="NAD(P)-binding Rossmann-like Domain"/>
    <property type="match status" value="1"/>
</dbReference>
<dbReference type="GO" id="GO:0009073">
    <property type="term" value="P:aromatic amino acid family biosynthetic process"/>
    <property type="evidence" value="ECO:0007669"/>
    <property type="project" value="UniProtKB-KW"/>
</dbReference>
<evidence type="ECO:0000256" key="4">
    <source>
        <dbReference type="ARBA" id="ARBA00022857"/>
    </source>
</evidence>
<dbReference type="HAMAP" id="MF_00222">
    <property type="entry name" value="Shikimate_DH_AroE"/>
    <property type="match status" value="1"/>
</dbReference>
<feature type="binding site" evidence="7">
    <location>
        <position position="228"/>
    </location>
    <ligand>
        <name>shikimate</name>
        <dbReference type="ChEBI" id="CHEBI:36208"/>
    </ligand>
</feature>
<dbReference type="Gene3D" id="3.40.50.10860">
    <property type="entry name" value="Leucine Dehydrogenase, chain A, domain 1"/>
    <property type="match status" value="1"/>
</dbReference>
<keyword evidence="4 7" id="KW-0521">NADP</keyword>
<comment type="pathway">
    <text evidence="1 7">Metabolic intermediate biosynthesis; chorismate biosynthesis; chorismate from D-erythrose 4-phosphate and phosphoenolpyruvate: step 4/7.</text>
</comment>
<evidence type="ECO:0000256" key="2">
    <source>
        <dbReference type="ARBA" id="ARBA00012962"/>
    </source>
</evidence>
<comment type="similarity">
    <text evidence="7">Belongs to the shikimate dehydrogenase family.</text>
</comment>
<protein>
    <recommendedName>
        <fullName evidence="2 7">Shikimate dehydrogenase (NADP(+))</fullName>
        <shortName evidence="7">SDH</shortName>
        <ecNumber evidence="2 7">1.1.1.25</ecNumber>
    </recommendedName>
</protein>
<dbReference type="EMBL" id="LNIZ01000001">
    <property type="protein sequence ID" value="KTF05061.1"/>
    <property type="molecule type" value="Genomic_DNA"/>
</dbReference>
<evidence type="ECO:0000313" key="8">
    <source>
        <dbReference type="EMBL" id="KTF05061.1"/>
    </source>
</evidence>
<evidence type="ECO:0000313" key="9">
    <source>
        <dbReference type="Proteomes" id="UP000054404"/>
    </source>
</evidence>
<dbReference type="SUPFAM" id="SSF53223">
    <property type="entry name" value="Aminoacid dehydrogenase-like, N-terminal domain"/>
    <property type="match status" value="1"/>
</dbReference>
<gene>
    <name evidence="7 8" type="primary">aroE</name>
    <name evidence="8" type="ORF">AQZ59_00370</name>
</gene>
<dbReference type="InterPro" id="IPR041121">
    <property type="entry name" value="SDH_C"/>
</dbReference>
<feature type="binding site" evidence="7">
    <location>
        <begin position="18"/>
        <end position="20"/>
    </location>
    <ligand>
        <name>shikimate</name>
        <dbReference type="ChEBI" id="CHEBI:36208"/>
    </ligand>
</feature>
<feature type="binding site" evidence="7">
    <location>
        <position position="79"/>
    </location>
    <ligand>
        <name>NADP(+)</name>
        <dbReference type="ChEBI" id="CHEBI:58349"/>
    </ligand>
</feature>
<feature type="binding site" evidence="7">
    <location>
        <position position="249"/>
    </location>
    <ligand>
        <name>NADP(+)</name>
        <dbReference type="ChEBI" id="CHEBI:58349"/>
    </ligand>
</feature>
<keyword evidence="9" id="KW-1185">Reference proteome</keyword>
<comment type="function">
    <text evidence="7">Involved in the biosynthesis of the chorismate, which leads to the biosynthesis of aromatic amino acids. Catalyzes the reversible NADPH linked reduction of 3-dehydroshikimate (DHSA) to yield shikimate (SA).</text>
</comment>
<dbReference type="CDD" id="cd01065">
    <property type="entry name" value="NAD_bind_Shikimate_DH"/>
    <property type="match status" value="1"/>
</dbReference>
<dbReference type="PATRIC" id="fig|59561.3.peg.365"/>
<dbReference type="Proteomes" id="UP000054404">
    <property type="component" value="Unassembled WGS sequence"/>
</dbReference>
<keyword evidence="3 7" id="KW-0028">Amino-acid biosynthesis</keyword>
<sequence>MDARTQVFAIIGNPARHSKSPELHNAVFAHLGINAVYVAHEVDDAGVAVASMRALGYAGANVTMPFKADVIEHLDSVSEVAREMNAVNTITFRGGRAHGDNTDGAGLLSEIEAEGTPVTGSRILLLGTGGAASSIWTQAALDGAAAVSVFNRAKPELESIGATLSRLSERTGCALSLQTFEGGGLEAACAEADIIINATSVGMDRLADDTLVDARWITPRHTVADVVYHPRITRLIAEAREADAKTVEGLRMLLGQAAIAEKIWLGIDMPMEVAYRAVTS</sequence>
<dbReference type="GO" id="GO:0008652">
    <property type="term" value="P:amino acid biosynthetic process"/>
    <property type="evidence" value="ECO:0007669"/>
    <property type="project" value="UniProtKB-KW"/>
</dbReference>
<evidence type="ECO:0000256" key="3">
    <source>
        <dbReference type="ARBA" id="ARBA00022605"/>
    </source>
</evidence>
<dbReference type="InterPro" id="IPR013708">
    <property type="entry name" value="Shikimate_DH-bd_N"/>
</dbReference>
<feature type="binding site" evidence="7">
    <location>
        <position position="88"/>
    </location>
    <ligand>
        <name>shikimate</name>
        <dbReference type="ChEBI" id="CHEBI:36208"/>
    </ligand>
</feature>
<dbReference type="GO" id="GO:0009423">
    <property type="term" value="P:chorismate biosynthetic process"/>
    <property type="evidence" value="ECO:0007669"/>
    <property type="project" value="UniProtKB-UniRule"/>
</dbReference>
<dbReference type="STRING" id="59561.AQZ59_00370"/>
<dbReference type="GO" id="GO:0019632">
    <property type="term" value="P:shikimate metabolic process"/>
    <property type="evidence" value="ECO:0007669"/>
    <property type="project" value="InterPro"/>
</dbReference>
<keyword evidence="5 7" id="KW-0560">Oxidoreductase</keyword>
<dbReference type="GO" id="GO:0050661">
    <property type="term" value="F:NADP binding"/>
    <property type="evidence" value="ECO:0007669"/>
    <property type="project" value="InterPro"/>
</dbReference>
<dbReference type="InterPro" id="IPR022893">
    <property type="entry name" value="Shikimate_DH_fam"/>
</dbReference>
<feature type="binding site" evidence="7">
    <location>
        <position position="103"/>
    </location>
    <ligand>
        <name>shikimate</name>
        <dbReference type="ChEBI" id="CHEBI:36208"/>
    </ligand>
</feature>
<name>A0A0W1KM10_9ACTO</name>
<dbReference type="EC" id="1.1.1.25" evidence="2 7"/>
<dbReference type="InterPro" id="IPR011342">
    <property type="entry name" value="Shikimate_DH"/>
</dbReference>
<dbReference type="RefSeq" id="WP_062612595.1">
    <property type="nucleotide sequence ID" value="NZ_CP127099.1"/>
</dbReference>
<comment type="catalytic activity">
    <reaction evidence="7">
        <text>shikimate + NADP(+) = 3-dehydroshikimate + NADPH + H(+)</text>
        <dbReference type="Rhea" id="RHEA:17737"/>
        <dbReference type="ChEBI" id="CHEBI:15378"/>
        <dbReference type="ChEBI" id="CHEBI:16630"/>
        <dbReference type="ChEBI" id="CHEBI:36208"/>
        <dbReference type="ChEBI" id="CHEBI:57783"/>
        <dbReference type="ChEBI" id="CHEBI:58349"/>
        <dbReference type="EC" id="1.1.1.25"/>
    </reaction>
</comment>
<dbReference type="GO" id="GO:0004764">
    <property type="term" value="F:shikimate 3-dehydrogenase (NADP+) activity"/>
    <property type="evidence" value="ECO:0007669"/>
    <property type="project" value="UniProtKB-UniRule"/>
</dbReference>
<organism evidence="8 9">
    <name type="scientific">Trueperella bernardiae</name>
    <dbReference type="NCBI Taxonomy" id="59561"/>
    <lineage>
        <taxon>Bacteria</taxon>
        <taxon>Bacillati</taxon>
        <taxon>Actinomycetota</taxon>
        <taxon>Actinomycetes</taxon>
        <taxon>Actinomycetales</taxon>
        <taxon>Actinomycetaceae</taxon>
        <taxon>Trueperella</taxon>
    </lineage>
</organism>
<comment type="subunit">
    <text evidence="7">Homodimer.</text>
</comment>
<dbReference type="InterPro" id="IPR036291">
    <property type="entry name" value="NAD(P)-bd_dom_sf"/>
</dbReference>
<dbReference type="PANTHER" id="PTHR21089:SF1">
    <property type="entry name" value="BIFUNCTIONAL 3-DEHYDROQUINATE DEHYDRATASE_SHIKIMATE DEHYDROGENASE, CHLOROPLASTIC"/>
    <property type="match status" value="1"/>
</dbReference>
<proteinExistence type="inferred from homology"/>
<comment type="caution">
    <text evidence="8">The sequence shown here is derived from an EMBL/GenBank/DDBJ whole genome shotgun (WGS) entry which is preliminary data.</text>
</comment>
<feature type="binding site" evidence="7">
    <location>
        <position position="63"/>
    </location>
    <ligand>
        <name>shikimate</name>
        <dbReference type="ChEBI" id="CHEBI:36208"/>
    </ligand>
</feature>
<evidence type="ECO:0000256" key="5">
    <source>
        <dbReference type="ARBA" id="ARBA00023002"/>
    </source>
</evidence>